<name>A0ABN2GKC8_9ACTN</name>
<keyword evidence="2" id="KW-0732">Signal</keyword>
<feature type="region of interest" description="Disordered" evidence="1">
    <location>
        <begin position="23"/>
        <end position="43"/>
    </location>
</feature>
<reference evidence="3 4" key="1">
    <citation type="journal article" date="2019" name="Int. J. Syst. Evol. Microbiol.">
        <title>The Global Catalogue of Microorganisms (GCM) 10K type strain sequencing project: providing services to taxonomists for standard genome sequencing and annotation.</title>
        <authorList>
            <consortium name="The Broad Institute Genomics Platform"/>
            <consortium name="The Broad Institute Genome Sequencing Center for Infectious Disease"/>
            <person name="Wu L."/>
            <person name="Ma J."/>
        </authorList>
    </citation>
    <scope>NUCLEOTIDE SEQUENCE [LARGE SCALE GENOMIC DNA]</scope>
    <source>
        <strain evidence="3 4">JCM 16001</strain>
    </source>
</reference>
<feature type="region of interest" description="Disordered" evidence="1">
    <location>
        <begin position="68"/>
        <end position="89"/>
    </location>
</feature>
<accession>A0ABN2GKC8</accession>
<proteinExistence type="predicted"/>
<dbReference type="SUPFAM" id="SSF49452">
    <property type="entry name" value="Starch-binding domain-like"/>
    <property type="match status" value="1"/>
</dbReference>
<comment type="caution">
    <text evidence="3">The sequence shown here is derived from an EMBL/GenBank/DDBJ whole genome shotgun (WGS) entry which is preliminary data.</text>
</comment>
<evidence type="ECO:0000313" key="4">
    <source>
        <dbReference type="Proteomes" id="UP001499851"/>
    </source>
</evidence>
<feature type="chain" id="PRO_5045468980" description="Carboxypeptidase regulatory-like domain-containing protein" evidence="2">
    <location>
        <begin position="21"/>
        <end position="132"/>
    </location>
</feature>
<dbReference type="PROSITE" id="PS51257">
    <property type="entry name" value="PROKAR_LIPOPROTEIN"/>
    <property type="match status" value="1"/>
</dbReference>
<dbReference type="InterPro" id="IPR013784">
    <property type="entry name" value="Carb-bd-like_fold"/>
</dbReference>
<dbReference type="Gene3D" id="2.60.40.1120">
    <property type="entry name" value="Carboxypeptidase-like, regulatory domain"/>
    <property type="match status" value="1"/>
</dbReference>
<feature type="signal peptide" evidence="2">
    <location>
        <begin position="1"/>
        <end position="20"/>
    </location>
</feature>
<gene>
    <name evidence="3" type="ORF">GCM10009830_18650</name>
</gene>
<organism evidence="3 4">
    <name type="scientific">Glycomyces endophyticus</name>
    <dbReference type="NCBI Taxonomy" id="480996"/>
    <lineage>
        <taxon>Bacteria</taxon>
        <taxon>Bacillati</taxon>
        <taxon>Actinomycetota</taxon>
        <taxon>Actinomycetes</taxon>
        <taxon>Glycomycetales</taxon>
        <taxon>Glycomycetaceae</taxon>
        <taxon>Glycomyces</taxon>
    </lineage>
</organism>
<keyword evidence="4" id="KW-1185">Reference proteome</keyword>
<dbReference type="Proteomes" id="UP001499851">
    <property type="component" value="Unassembled WGS sequence"/>
</dbReference>
<evidence type="ECO:0008006" key="5">
    <source>
        <dbReference type="Google" id="ProtNLM"/>
    </source>
</evidence>
<protein>
    <recommendedName>
        <fullName evidence="5">Carboxypeptidase regulatory-like domain-containing protein</fullName>
    </recommendedName>
</protein>
<evidence type="ECO:0000256" key="2">
    <source>
        <dbReference type="SAM" id="SignalP"/>
    </source>
</evidence>
<dbReference type="EMBL" id="BAAAQF010000005">
    <property type="protein sequence ID" value="GAA1672724.1"/>
    <property type="molecule type" value="Genomic_DNA"/>
</dbReference>
<dbReference type="Pfam" id="PF13620">
    <property type="entry name" value="CarboxypepD_reg"/>
    <property type="match status" value="1"/>
</dbReference>
<sequence>MRTGSILLAAAMLAVLSACGAGTGPGEGPSAVSDGDPDPATAGASGAIVVTVVDADGDPVEGAQVLPESLEDPDLLSGQMSRPTGADGRYEMEAAPGRYRVAVSFGASPASDPQEVDVAADATVEIMFELDA</sequence>
<evidence type="ECO:0000313" key="3">
    <source>
        <dbReference type="EMBL" id="GAA1672724.1"/>
    </source>
</evidence>
<evidence type="ECO:0000256" key="1">
    <source>
        <dbReference type="SAM" id="MobiDB-lite"/>
    </source>
</evidence>
<dbReference type="RefSeq" id="WP_344484877.1">
    <property type="nucleotide sequence ID" value="NZ_BAAAQF010000005.1"/>
</dbReference>